<dbReference type="EMBL" id="JBHSWH010000001">
    <property type="protein sequence ID" value="MFC6704867.1"/>
    <property type="molecule type" value="Genomic_DNA"/>
</dbReference>
<gene>
    <name evidence="1" type="ORF">ACFQDH_06195</name>
</gene>
<dbReference type="RefSeq" id="WP_382399487.1">
    <property type="nucleotide sequence ID" value="NZ_JBHSWH010000001.1"/>
</dbReference>
<evidence type="ECO:0000313" key="1">
    <source>
        <dbReference type="EMBL" id="MFC6704867.1"/>
    </source>
</evidence>
<comment type="caution">
    <text evidence="1">The sequence shown here is derived from an EMBL/GenBank/DDBJ whole genome shotgun (WGS) entry which is preliminary data.</text>
</comment>
<protein>
    <submittedName>
        <fullName evidence="1">SRPBCC family protein</fullName>
    </submittedName>
</protein>
<name>A0ABW2ADQ0_9MICO</name>
<dbReference type="SUPFAM" id="SSF55961">
    <property type="entry name" value="Bet v1-like"/>
    <property type="match status" value="1"/>
</dbReference>
<keyword evidence="2" id="KW-1185">Reference proteome</keyword>
<dbReference type="InterPro" id="IPR023393">
    <property type="entry name" value="START-like_dom_sf"/>
</dbReference>
<organism evidence="1 2">
    <name type="scientific">Flexivirga alba</name>
    <dbReference type="NCBI Taxonomy" id="702742"/>
    <lineage>
        <taxon>Bacteria</taxon>
        <taxon>Bacillati</taxon>
        <taxon>Actinomycetota</taxon>
        <taxon>Actinomycetes</taxon>
        <taxon>Micrococcales</taxon>
        <taxon>Dermacoccaceae</taxon>
        <taxon>Flexivirga</taxon>
    </lineage>
</organism>
<proteinExistence type="predicted"/>
<evidence type="ECO:0000313" key="2">
    <source>
        <dbReference type="Proteomes" id="UP001596298"/>
    </source>
</evidence>
<dbReference type="Proteomes" id="UP001596298">
    <property type="component" value="Unassembled WGS sequence"/>
</dbReference>
<sequence>MSEPKRFNVTRTIPAPPEEVFAVLRDPRGHLAIDASGMLQDVEGDPVGAVGDRFLVHMDREPLNDIPQMGRYDVTVVITEYERDRQIAWTIDGTVQPPLRHIYGYTLEPDGDATRVTSYYDWSQVDPERIESSVFPVIPEVGLRATLGILDRTVRLGLLPRR</sequence>
<dbReference type="Gene3D" id="3.30.530.20">
    <property type="match status" value="1"/>
</dbReference>
<dbReference type="Pfam" id="PF10604">
    <property type="entry name" value="Polyketide_cyc2"/>
    <property type="match status" value="1"/>
</dbReference>
<accession>A0ABW2ADQ0</accession>
<reference evidence="2" key="1">
    <citation type="journal article" date="2019" name="Int. J. Syst. Evol. Microbiol.">
        <title>The Global Catalogue of Microorganisms (GCM) 10K type strain sequencing project: providing services to taxonomists for standard genome sequencing and annotation.</title>
        <authorList>
            <consortium name="The Broad Institute Genomics Platform"/>
            <consortium name="The Broad Institute Genome Sequencing Center for Infectious Disease"/>
            <person name="Wu L."/>
            <person name="Ma J."/>
        </authorList>
    </citation>
    <scope>NUCLEOTIDE SEQUENCE [LARGE SCALE GENOMIC DNA]</scope>
    <source>
        <strain evidence="2">CCUG 58127</strain>
    </source>
</reference>
<dbReference type="InterPro" id="IPR019587">
    <property type="entry name" value="Polyketide_cyclase/dehydratase"/>
</dbReference>